<accession>A0A9X3ZGV7</accession>
<dbReference type="GO" id="GO:0005524">
    <property type="term" value="F:ATP binding"/>
    <property type="evidence" value="ECO:0007669"/>
    <property type="project" value="InterPro"/>
</dbReference>
<dbReference type="InterPro" id="IPR027417">
    <property type="entry name" value="P-loop_NTPase"/>
</dbReference>
<comment type="caution">
    <text evidence="2">The sequence shown here is derived from an EMBL/GenBank/DDBJ whole genome shotgun (WGS) entry which is preliminary data.</text>
</comment>
<evidence type="ECO:0000259" key="1">
    <source>
        <dbReference type="Pfam" id="PF00485"/>
    </source>
</evidence>
<evidence type="ECO:0000313" key="2">
    <source>
        <dbReference type="EMBL" id="MDA5398977.1"/>
    </source>
</evidence>
<keyword evidence="3" id="KW-1185">Reference proteome</keyword>
<name>A0A9X3ZGV7_9HYPH</name>
<sequence>MKSIASADLPAMIAGSAAKNRRTLVAIAGPPGVGKSTLSESLRNDLIALGQPACIVPMDGFHMDNSALDDLGLRQRKGAPQTFNAEAFVRFVAELRDASRDHLAPDFDRTNDCVRENTITIARNCRVVLVEGNYLLLDETPWCTLQDIFDITVFLSASMDTLRDRLVSRWIDHGYDPEAAHQKALGNDIPNAENVLHHSRRADVILDVSNRT</sequence>
<feature type="domain" description="Phosphoribulokinase/uridine kinase" evidence="1">
    <location>
        <begin position="25"/>
        <end position="208"/>
    </location>
</feature>
<dbReference type="RefSeq" id="WP_267990424.1">
    <property type="nucleotide sequence ID" value="NZ_JAPJZI010000001.1"/>
</dbReference>
<proteinExistence type="predicted"/>
<dbReference type="SUPFAM" id="SSF52540">
    <property type="entry name" value="P-loop containing nucleoside triphosphate hydrolases"/>
    <property type="match status" value="1"/>
</dbReference>
<dbReference type="PANTHER" id="PTHR10285">
    <property type="entry name" value="URIDINE KINASE"/>
    <property type="match status" value="1"/>
</dbReference>
<reference evidence="2" key="1">
    <citation type="submission" date="2022-11" db="EMBL/GenBank/DDBJ databases">
        <title>Draft genome sequence of Hoeflea poritis E7-10 and Hoeflea prorocentri PM5-8, separated from scleractinian coral Porites lutea and marine dinoflagellate.</title>
        <authorList>
            <person name="Zhang G."/>
            <person name="Wei Q."/>
            <person name="Cai L."/>
        </authorList>
    </citation>
    <scope>NUCLEOTIDE SEQUENCE</scope>
    <source>
        <strain evidence="2">PM5-8</strain>
    </source>
</reference>
<dbReference type="AlphaFoldDB" id="A0A9X3ZGV7"/>
<dbReference type="InterPro" id="IPR006083">
    <property type="entry name" value="PRK/URK"/>
</dbReference>
<dbReference type="Proteomes" id="UP001151234">
    <property type="component" value="Unassembled WGS sequence"/>
</dbReference>
<dbReference type="GO" id="GO:0016301">
    <property type="term" value="F:kinase activity"/>
    <property type="evidence" value="ECO:0007669"/>
    <property type="project" value="InterPro"/>
</dbReference>
<evidence type="ECO:0000313" key="3">
    <source>
        <dbReference type="Proteomes" id="UP001151234"/>
    </source>
</evidence>
<gene>
    <name evidence="2" type="ORF">OQ273_10375</name>
</gene>
<organism evidence="2 3">
    <name type="scientific">Hoeflea prorocentri</name>
    <dbReference type="NCBI Taxonomy" id="1922333"/>
    <lineage>
        <taxon>Bacteria</taxon>
        <taxon>Pseudomonadati</taxon>
        <taxon>Pseudomonadota</taxon>
        <taxon>Alphaproteobacteria</taxon>
        <taxon>Hyphomicrobiales</taxon>
        <taxon>Rhizobiaceae</taxon>
        <taxon>Hoeflea</taxon>
    </lineage>
</organism>
<dbReference type="EMBL" id="JAPJZI010000001">
    <property type="protein sequence ID" value="MDA5398977.1"/>
    <property type="molecule type" value="Genomic_DNA"/>
</dbReference>
<protein>
    <submittedName>
        <fullName evidence="2">AAA family ATPase</fullName>
    </submittedName>
</protein>
<dbReference type="Gene3D" id="3.40.50.300">
    <property type="entry name" value="P-loop containing nucleotide triphosphate hydrolases"/>
    <property type="match status" value="1"/>
</dbReference>
<dbReference type="Pfam" id="PF00485">
    <property type="entry name" value="PRK"/>
    <property type="match status" value="1"/>
</dbReference>